<protein>
    <submittedName>
        <fullName evidence="2">Uncharacterized protein</fullName>
    </submittedName>
</protein>
<organism evidence="2 3">
    <name type="scientific">Microlunatus ginsengisoli</name>
    <dbReference type="NCBI Taxonomy" id="363863"/>
    <lineage>
        <taxon>Bacteria</taxon>
        <taxon>Bacillati</taxon>
        <taxon>Actinomycetota</taxon>
        <taxon>Actinomycetes</taxon>
        <taxon>Propionibacteriales</taxon>
        <taxon>Propionibacteriaceae</taxon>
        <taxon>Microlunatus</taxon>
    </lineage>
</organism>
<accession>A0ABP7AL27</accession>
<dbReference type="EMBL" id="BAABAB010000036">
    <property type="protein sequence ID" value="GAA3634671.1"/>
    <property type="molecule type" value="Genomic_DNA"/>
</dbReference>
<reference evidence="3" key="1">
    <citation type="journal article" date="2019" name="Int. J. Syst. Evol. Microbiol.">
        <title>The Global Catalogue of Microorganisms (GCM) 10K type strain sequencing project: providing services to taxonomists for standard genome sequencing and annotation.</title>
        <authorList>
            <consortium name="The Broad Institute Genomics Platform"/>
            <consortium name="The Broad Institute Genome Sequencing Center for Infectious Disease"/>
            <person name="Wu L."/>
            <person name="Ma J."/>
        </authorList>
    </citation>
    <scope>NUCLEOTIDE SEQUENCE [LARGE SCALE GENOMIC DNA]</scope>
    <source>
        <strain evidence="3">JCM 16929</strain>
    </source>
</reference>
<sequence>MGPVTAASLPLPAVPGGTPPGVTALYDPDVFEGLDLNQDTGWLDADGVRHRIGAMLVTERLDAAAELERLGSAVEWGEELVRASILHRALLDLEPPAESPAETPAETEAGIPSVGERVA</sequence>
<feature type="region of interest" description="Disordered" evidence="1">
    <location>
        <begin position="95"/>
        <end position="119"/>
    </location>
</feature>
<proteinExistence type="predicted"/>
<evidence type="ECO:0000313" key="3">
    <source>
        <dbReference type="Proteomes" id="UP001501490"/>
    </source>
</evidence>
<evidence type="ECO:0000313" key="2">
    <source>
        <dbReference type="EMBL" id="GAA3634671.1"/>
    </source>
</evidence>
<gene>
    <name evidence="2" type="ORF">GCM10022236_41570</name>
</gene>
<name>A0ABP7AL27_9ACTN</name>
<dbReference type="Proteomes" id="UP001501490">
    <property type="component" value="Unassembled WGS sequence"/>
</dbReference>
<comment type="caution">
    <text evidence="2">The sequence shown here is derived from an EMBL/GenBank/DDBJ whole genome shotgun (WGS) entry which is preliminary data.</text>
</comment>
<feature type="compositionally biased region" description="Low complexity" evidence="1">
    <location>
        <begin position="95"/>
        <end position="109"/>
    </location>
</feature>
<feature type="region of interest" description="Disordered" evidence="1">
    <location>
        <begin position="1"/>
        <end position="20"/>
    </location>
</feature>
<keyword evidence="3" id="KW-1185">Reference proteome</keyword>
<feature type="compositionally biased region" description="Low complexity" evidence="1">
    <location>
        <begin position="9"/>
        <end position="20"/>
    </location>
</feature>
<evidence type="ECO:0000256" key="1">
    <source>
        <dbReference type="SAM" id="MobiDB-lite"/>
    </source>
</evidence>